<accession>A0A1C3V874</accession>
<dbReference type="EMBL" id="FMAH01000009">
    <property type="protein sequence ID" value="SCB23962.1"/>
    <property type="molecule type" value="Genomic_DNA"/>
</dbReference>
<dbReference type="GO" id="GO:0003677">
    <property type="term" value="F:DNA binding"/>
    <property type="evidence" value="ECO:0007669"/>
    <property type="project" value="UniProtKB-KW"/>
</dbReference>
<dbReference type="OrthoDB" id="9800350at2"/>
<name>A0A1C3V874_9HYPH</name>
<dbReference type="SUPFAM" id="SSF46785">
    <property type="entry name" value="Winged helix' DNA-binding domain"/>
    <property type="match status" value="1"/>
</dbReference>
<evidence type="ECO:0000256" key="3">
    <source>
        <dbReference type="ARBA" id="ARBA00023163"/>
    </source>
</evidence>
<dbReference type="PROSITE" id="PS51118">
    <property type="entry name" value="HTH_HXLR"/>
    <property type="match status" value="1"/>
</dbReference>
<dbReference type="STRING" id="411945.GA0061102_1009148"/>
<dbReference type="InterPro" id="IPR036390">
    <property type="entry name" value="WH_DNA-bd_sf"/>
</dbReference>
<dbReference type="InterPro" id="IPR036388">
    <property type="entry name" value="WH-like_DNA-bd_sf"/>
</dbReference>
<evidence type="ECO:0000256" key="2">
    <source>
        <dbReference type="ARBA" id="ARBA00023125"/>
    </source>
</evidence>
<dbReference type="AlphaFoldDB" id="A0A1C3V874"/>
<evidence type="ECO:0000313" key="5">
    <source>
        <dbReference type="EMBL" id="SCB23962.1"/>
    </source>
</evidence>
<dbReference type="Gene3D" id="1.10.10.10">
    <property type="entry name" value="Winged helix-like DNA-binding domain superfamily/Winged helix DNA-binding domain"/>
    <property type="match status" value="1"/>
</dbReference>
<dbReference type="Proteomes" id="UP000199435">
    <property type="component" value="Unassembled WGS sequence"/>
</dbReference>
<dbReference type="InterPro" id="IPR002577">
    <property type="entry name" value="HTH_HxlR"/>
</dbReference>
<dbReference type="PANTHER" id="PTHR33204:SF39">
    <property type="entry name" value="TRANSCRIPTIONAL REGULATORY PROTEIN"/>
    <property type="match status" value="1"/>
</dbReference>
<evidence type="ECO:0000256" key="1">
    <source>
        <dbReference type="ARBA" id="ARBA00023015"/>
    </source>
</evidence>
<keyword evidence="1" id="KW-0805">Transcription regulation</keyword>
<organism evidence="5 6">
    <name type="scientific">Rhizobium miluonense</name>
    <dbReference type="NCBI Taxonomy" id="411945"/>
    <lineage>
        <taxon>Bacteria</taxon>
        <taxon>Pseudomonadati</taxon>
        <taxon>Pseudomonadota</taxon>
        <taxon>Alphaproteobacteria</taxon>
        <taxon>Hyphomicrobiales</taxon>
        <taxon>Rhizobiaceae</taxon>
        <taxon>Rhizobium/Agrobacterium group</taxon>
        <taxon>Rhizobium</taxon>
    </lineage>
</organism>
<keyword evidence="2" id="KW-0238">DNA-binding</keyword>
<sequence length="122" mass="13656">MDVTVKPAGADCKGVSEILSRVGDKWTIQVVVVLRAGSQRFNAIKRRVGGISQQMLTRTLKTLERDGMVERAVRHSTPPQVEYTLTPLGHSLSDTARHLADWAAAHRVEIEDNRLHYDARQL</sequence>
<evidence type="ECO:0000313" key="6">
    <source>
        <dbReference type="Proteomes" id="UP000199435"/>
    </source>
</evidence>
<reference evidence="6" key="1">
    <citation type="submission" date="2016-08" db="EMBL/GenBank/DDBJ databases">
        <authorList>
            <person name="Varghese N."/>
            <person name="Submissions Spin"/>
        </authorList>
    </citation>
    <scope>NUCLEOTIDE SEQUENCE [LARGE SCALE GENOMIC DNA]</scope>
    <source>
        <strain evidence="6">HAMBI 2971</strain>
    </source>
</reference>
<dbReference type="Pfam" id="PF01638">
    <property type="entry name" value="HxlR"/>
    <property type="match status" value="1"/>
</dbReference>
<proteinExistence type="predicted"/>
<protein>
    <submittedName>
        <fullName evidence="5">Transcriptional regulator, HxlR family</fullName>
    </submittedName>
</protein>
<gene>
    <name evidence="5" type="ORF">GA0061102_1009148</name>
</gene>
<evidence type="ECO:0000259" key="4">
    <source>
        <dbReference type="PROSITE" id="PS51118"/>
    </source>
</evidence>
<feature type="domain" description="HTH hxlR-type" evidence="4">
    <location>
        <begin position="12"/>
        <end position="111"/>
    </location>
</feature>
<dbReference type="PANTHER" id="PTHR33204">
    <property type="entry name" value="TRANSCRIPTIONAL REGULATOR, MARR FAMILY"/>
    <property type="match status" value="1"/>
</dbReference>
<keyword evidence="3" id="KW-0804">Transcription</keyword>
<keyword evidence="6" id="KW-1185">Reference proteome</keyword>
<dbReference type="RefSeq" id="WP_092846860.1">
    <property type="nucleotide sequence ID" value="NZ_FMAH01000009.1"/>
</dbReference>